<dbReference type="Proteomes" id="UP000245921">
    <property type="component" value="Unassembled WGS sequence"/>
</dbReference>
<feature type="binding site" evidence="2">
    <location>
        <position position="176"/>
    </location>
    <ligand>
        <name>Co(2+)</name>
        <dbReference type="ChEBI" id="CHEBI:48828"/>
    </ligand>
</feature>
<evidence type="ECO:0000256" key="1">
    <source>
        <dbReference type="PIRSR" id="PIRSR033579-1"/>
    </source>
</evidence>
<dbReference type="EMBL" id="QGGI01000004">
    <property type="protein sequence ID" value="PWJ95658.1"/>
    <property type="molecule type" value="Genomic_DNA"/>
</dbReference>
<sequence>MKKGLLIVSFGTTHIDTRKKTIDKIEEISRENFSQDYEIKIAYTSSIVRKRVKQNENKEIYSPEEAVLKFKEEGIKELYVLTTHFMNGHEYNKLSHAIMKERNNFEKIKITKPILTSTEDLKKIAKFIISLYELKEYEALVLMGHGSDHHSNTVYGATEKIIEDYSNKNIIIGTVEGYPDIETVIKRLNKKNIKKVYLKPFMLVAGDHAKNDMSGEEEDSWKNILEKEGFEVVIDMKPMGEYEEVQKMYMEHLKNII</sequence>
<dbReference type="CDD" id="cd03413">
    <property type="entry name" value="CbiK_C"/>
    <property type="match status" value="1"/>
</dbReference>
<dbReference type="GO" id="GO:0046872">
    <property type="term" value="F:metal ion binding"/>
    <property type="evidence" value="ECO:0007669"/>
    <property type="project" value="UniProtKB-KW"/>
</dbReference>
<organism evidence="3 4">
    <name type="scientific">Oceanotoga teriensis</name>
    <dbReference type="NCBI Taxonomy" id="515440"/>
    <lineage>
        <taxon>Bacteria</taxon>
        <taxon>Thermotogati</taxon>
        <taxon>Thermotogota</taxon>
        <taxon>Thermotogae</taxon>
        <taxon>Petrotogales</taxon>
        <taxon>Petrotogaceae</taxon>
        <taxon>Oceanotoga</taxon>
    </lineage>
</organism>
<dbReference type="Gene3D" id="3.40.50.1400">
    <property type="match status" value="2"/>
</dbReference>
<dbReference type="AlphaFoldDB" id="A0AA45C808"/>
<accession>A0AA45C808</accession>
<proteinExistence type="predicted"/>
<comment type="caution">
    <text evidence="3">The sequence shown here is derived from an EMBL/GenBank/DDBJ whole genome shotgun (WGS) entry which is preliminary data.</text>
</comment>
<feature type="active site" description="Proton acceptor" evidence="1">
    <location>
        <position position="145"/>
    </location>
</feature>
<protein>
    <submittedName>
        <fullName evidence="3">Sirohydrochlorin cobaltochelatase</fullName>
    </submittedName>
</protein>
<evidence type="ECO:0000313" key="4">
    <source>
        <dbReference type="Proteomes" id="UP000245921"/>
    </source>
</evidence>
<keyword evidence="2" id="KW-0479">Metal-binding</keyword>
<dbReference type="RefSeq" id="WP_109604194.1">
    <property type="nucleotide sequence ID" value="NZ_QGGI01000004.1"/>
</dbReference>
<keyword evidence="2" id="KW-0170">Cobalt</keyword>
<keyword evidence="4" id="KW-1185">Reference proteome</keyword>
<dbReference type="GO" id="GO:0019251">
    <property type="term" value="P:anaerobic cobalamin biosynthetic process"/>
    <property type="evidence" value="ECO:0007669"/>
    <property type="project" value="InterPro"/>
</dbReference>
<dbReference type="SUPFAM" id="SSF53800">
    <property type="entry name" value="Chelatase"/>
    <property type="match status" value="1"/>
</dbReference>
<gene>
    <name evidence="3" type="ORF">C7380_10472</name>
</gene>
<dbReference type="InterPro" id="IPR010388">
    <property type="entry name" value="Anaerobic_Co-chelatase"/>
</dbReference>
<dbReference type="GO" id="GO:0016852">
    <property type="term" value="F:sirohydrochlorin cobaltochelatase activity"/>
    <property type="evidence" value="ECO:0007669"/>
    <property type="project" value="InterPro"/>
</dbReference>
<evidence type="ECO:0000313" key="3">
    <source>
        <dbReference type="EMBL" id="PWJ95658.1"/>
    </source>
</evidence>
<name>A0AA45C808_9BACT</name>
<dbReference type="Pfam" id="PF06180">
    <property type="entry name" value="CbiK"/>
    <property type="match status" value="1"/>
</dbReference>
<evidence type="ECO:0000256" key="2">
    <source>
        <dbReference type="PIRSR" id="PIRSR033579-3"/>
    </source>
</evidence>
<dbReference type="PIRSF" id="PIRSF033579">
    <property type="entry name" value="Anaer_Co_chel"/>
    <property type="match status" value="1"/>
</dbReference>
<feature type="binding site" evidence="2">
    <location>
        <position position="208"/>
    </location>
    <ligand>
        <name>Co(2+)</name>
        <dbReference type="ChEBI" id="CHEBI:48828"/>
    </ligand>
</feature>
<feature type="binding site" evidence="2">
    <location>
        <position position="145"/>
    </location>
    <ligand>
        <name>Co(2+)</name>
        <dbReference type="ChEBI" id="CHEBI:48828"/>
    </ligand>
</feature>
<reference evidence="3 4" key="1">
    <citation type="submission" date="2018-05" db="EMBL/GenBank/DDBJ databases">
        <title>Genomic Encyclopedia of Type Strains, Phase IV (KMG-IV): sequencing the most valuable type-strain genomes for metagenomic binning, comparative biology and taxonomic classification.</title>
        <authorList>
            <person name="Goeker M."/>
        </authorList>
    </citation>
    <scope>NUCLEOTIDE SEQUENCE [LARGE SCALE GENOMIC DNA]</scope>
    <source>
        <strain evidence="3 4">DSM 24906</strain>
    </source>
</reference>